<evidence type="ECO:0000256" key="5">
    <source>
        <dbReference type="ARBA" id="ARBA00022989"/>
    </source>
</evidence>
<evidence type="ECO:0000256" key="1">
    <source>
        <dbReference type="ARBA" id="ARBA00004651"/>
    </source>
</evidence>
<feature type="transmembrane region" description="Helical" evidence="7">
    <location>
        <begin position="619"/>
        <end position="639"/>
    </location>
</feature>
<evidence type="ECO:0000256" key="6">
    <source>
        <dbReference type="ARBA" id="ARBA00023136"/>
    </source>
</evidence>
<keyword evidence="10" id="KW-1185">Reference proteome</keyword>
<evidence type="ECO:0000256" key="7">
    <source>
        <dbReference type="SAM" id="Phobius"/>
    </source>
</evidence>
<dbReference type="Pfam" id="PF03176">
    <property type="entry name" value="MMPL"/>
    <property type="match status" value="2"/>
</dbReference>
<organism evidence="9 10">
    <name type="scientific">Mycobacterium simulans</name>
    <dbReference type="NCBI Taxonomy" id="627089"/>
    <lineage>
        <taxon>Bacteria</taxon>
        <taxon>Bacillati</taxon>
        <taxon>Actinomycetota</taxon>
        <taxon>Actinomycetes</taxon>
        <taxon>Mycobacteriales</taxon>
        <taxon>Mycobacteriaceae</taxon>
        <taxon>Mycobacterium</taxon>
    </lineage>
</organism>
<sequence>MTTGLGKSGGLVGRVTRAALTAPRRVVAVVLLVMVGAAVFGVPVIKTLPAGGFQDPTSESWAASQLLSKKFGQGDMQLIVTVTAEDGVYSSRARAVGSDLVTELTRLPYVTGVSSAWTVPPPAAPDYTSKDGKTGIIVAGITGGESGAQQHAKALEPLLRDRDGVTVHAGGEVMSYLQANQQSERDLVRMETIAFPLTFVVLVWVFGGMLAAALPLFVAAFSIVGSLAILRLITFFTDVSVFALNLVIALGMALAIDYTLLIISRFRDELAGGAAREEAMMRTMLTAGRTVLFSATTIALSMAAMVLFPMYFLKSFAYAGIAVVALAAAASLIVTPAVIVLLGGRIDPRDVGSRLRGSPSRAEPSARSIQETMWYRGAKFVQRRSIPIAVAVTAVLLLLGAPFLGVKWGFTDDRVLPQTVSARQVGDELRSGFAIDALTDVSVVVPNACGVSLTVLDRYAADLSRVPDVTAVSGPTGTYRQGARVGPPSAPAGLNAGSALLTVSTSAPLYSAASEQQLDLLHAVATPDGRDIVMTGMAQINRDSSAAITSRLPIVLTVIGAVTFVLLFLLTGSVVIPVKALVLNVLSLSAAFGALVWFFQDGHLGGLGTTATGTLMASIPVLLFCVAFGLSIDYGVFLISRIREFWLNTPRLSRTDSDEAVAQGLARTGRVITAAAVVMAVSFVALTSAQVSFMRMFGTGLTLAVLVDATLVRMLLLPALMHILGRLSWWAPASLARVHARFGISESDGLREDDRSDETLADLG</sequence>
<dbReference type="Proteomes" id="UP000554965">
    <property type="component" value="Unassembled WGS sequence"/>
</dbReference>
<dbReference type="PROSITE" id="PS50156">
    <property type="entry name" value="SSD"/>
    <property type="match status" value="2"/>
</dbReference>
<dbReference type="EMBL" id="OCTY01000002">
    <property type="protein sequence ID" value="SOJ57497.1"/>
    <property type="molecule type" value="Genomic_DNA"/>
</dbReference>
<evidence type="ECO:0000256" key="4">
    <source>
        <dbReference type="ARBA" id="ARBA00022692"/>
    </source>
</evidence>
<comment type="caution">
    <text evidence="9">The sequence shown here is derived from an EMBL/GenBank/DDBJ whole genome shotgun (WGS) entry which is preliminary data.</text>
</comment>
<feature type="transmembrane region" description="Helical" evidence="7">
    <location>
        <begin position="290"/>
        <end position="312"/>
    </location>
</feature>
<dbReference type="InterPro" id="IPR050545">
    <property type="entry name" value="Mycobact_MmpL"/>
</dbReference>
<dbReference type="AlphaFoldDB" id="A0A7Z7IPN7"/>
<dbReference type="PANTHER" id="PTHR33406:SF11">
    <property type="entry name" value="MEMBRANE PROTEIN SCO6666-RELATED"/>
    <property type="match status" value="1"/>
</dbReference>
<feature type="transmembrane region" description="Helical" evidence="7">
    <location>
        <begin position="242"/>
        <end position="263"/>
    </location>
</feature>
<comment type="similarity">
    <text evidence="2">Belongs to the resistance-nodulation-cell division (RND) (TC 2.A.6) family. MmpL subfamily.</text>
</comment>
<feature type="domain" description="SSD" evidence="8">
    <location>
        <begin position="216"/>
        <end position="341"/>
    </location>
</feature>
<dbReference type="InterPro" id="IPR000731">
    <property type="entry name" value="SSD"/>
</dbReference>
<name>A0A7Z7IPN7_9MYCO</name>
<evidence type="ECO:0000313" key="10">
    <source>
        <dbReference type="Proteomes" id="UP000554965"/>
    </source>
</evidence>
<dbReference type="Gene3D" id="1.20.1640.10">
    <property type="entry name" value="Multidrug efflux transporter AcrB transmembrane domain"/>
    <property type="match status" value="2"/>
</dbReference>
<keyword evidence="4 7" id="KW-0812">Transmembrane</keyword>
<feature type="transmembrane region" description="Helical" evidence="7">
    <location>
        <begin position="581"/>
        <end position="599"/>
    </location>
</feature>
<dbReference type="SUPFAM" id="SSF82866">
    <property type="entry name" value="Multidrug efflux transporter AcrB transmembrane domain"/>
    <property type="match status" value="2"/>
</dbReference>
<keyword evidence="3" id="KW-1003">Cell membrane</keyword>
<feature type="domain" description="SSD" evidence="8">
    <location>
        <begin position="607"/>
        <end position="722"/>
    </location>
</feature>
<evidence type="ECO:0000313" key="9">
    <source>
        <dbReference type="EMBL" id="SOJ57497.1"/>
    </source>
</evidence>
<feature type="transmembrane region" description="Helical" evidence="7">
    <location>
        <begin position="552"/>
        <end position="569"/>
    </location>
</feature>
<gene>
    <name evidence="9" type="primary">mmpL3_5</name>
    <name evidence="9" type="ORF">MSIMFB_04975</name>
</gene>
<dbReference type="InterPro" id="IPR004869">
    <property type="entry name" value="MMPL_dom"/>
</dbReference>
<feature type="transmembrane region" description="Helical" evidence="7">
    <location>
        <begin position="318"/>
        <end position="344"/>
    </location>
</feature>
<evidence type="ECO:0000259" key="8">
    <source>
        <dbReference type="PROSITE" id="PS50156"/>
    </source>
</evidence>
<feature type="transmembrane region" description="Helical" evidence="7">
    <location>
        <begin position="386"/>
        <end position="406"/>
    </location>
</feature>
<protein>
    <submittedName>
        <fullName evidence="9">Trehalose monomycolate exporter MmpL3</fullName>
    </submittedName>
</protein>
<keyword evidence="5 7" id="KW-1133">Transmembrane helix</keyword>
<accession>A0A7Z7IPN7</accession>
<keyword evidence="6 7" id="KW-0472">Membrane</keyword>
<evidence type="ECO:0000256" key="3">
    <source>
        <dbReference type="ARBA" id="ARBA00022475"/>
    </source>
</evidence>
<feature type="transmembrane region" description="Helical" evidence="7">
    <location>
        <begin position="671"/>
        <end position="691"/>
    </location>
</feature>
<dbReference type="GO" id="GO:0005886">
    <property type="term" value="C:plasma membrane"/>
    <property type="evidence" value="ECO:0007669"/>
    <property type="project" value="UniProtKB-SubCell"/>
</dbReference>
<comment type="subcellular location">
    <subcellularLocation>
        <location evidence="1">Cell membrane</location>
        <topology evidence="1">Multi-pass membrane protein</topology>
    </subcellularLocation>
</comment>
<feature type="transmembrane region" description="Helical" evidence="7">
    <location>
        <begin position="26"/>
        <end position="45"/>
    </location>
</feature>
<reference evidence="9 10" key="1">
    <citation type="submission" date="2017-10" db="EMBL/GenBank/DDBJ databases">
        <authorList>
            <consortium name="Urmite Genomes"/>
        </authorList>
    </citation>
    <scope>NUCLEOTIDE SEQUENCE [LARGE SCALE GENOMIC DNA]</scope>
    <source>
        <strain evidence="9 10">FB-527</strain>
    </source>
</reference>
<dbReference type="PANTHER" id="PTHR33406">
    <property type="entry name" value="MEMBRANE PROTEIN MJ1562-RELATED"/>
    <property type="match status" value="1"/>
</dbReference>
<evidence type="ECO:0000256" key="2">
    <source>
        <dbReference type="ARBA" id="ARBA00010157"/>
    </source>
</evidence>
<feature type="transmembrane region" description="Helical" evidence="7">
    <location>
        <begin position="197"/>
        <end position="230"/>
    </location>
</feature>
<proteinExistence type="inferred from homology"/>